<dbReference type="InterPro" id="IPR000719">
    <property type="entry name" value="Prot_kinase_dom"/>
</dbReference>
<dbReference type="FunFam" id="1.10.510.10:FF:000415">
    <property type="entry name" value="CMGC/CDK/CRK7 protein kinase, variant"/>
    <property type="match status" value="1"/>
</dbReference>
<evidence type="ECO:0000256" key="5">
    <source>
        <dbReference type="ARBA" id="ARBA00022741"/>
    </source>
</evidence>
<comment type="catalytic activity">
    <reaction evidence="10">
        <text>L-seryl-[protein] + ATP = O-phospho-L-seryl-[protein] + ADP + H(+)</text>
        <dbReference type="Rhea" id="RHEA:17989"/>
        <dbReference type="Rhea" id="RHEA-COMP:9863"/>
        <dbReference type="Rhea" id="RHEA-COMP:11604"/>
        <dbReference type="ChEBI" id="CHEBI:15378"/>
        <dbReference type="ChEBI" id="CHEBI:29999"/>
        <dbReference type="ChEBI" id="CHEBI:30616"/>
        <dbReference type="ChEBI" id="CHEBI:83421"/>
        <dbReference type="ChEBI" id="CHEBI:456216"/>
        <dbReference type="EC" id="2.7.11.22"/>
    </reaction>
</comment>
<evidence type="ECO:0000256" key="8">
    <source>
        <dbReference type="ARBA" id="ARBA00023242"/>
    </source>
</evidence>
<feature type="compositionally biased region" description="Polar residues" evidence="13">
    <location>
        <begin position="1"/>
        <end position="20"/>
    </location>
</feature>
<evidence type="ECO:0000256" key="11">
    <source>
        <dbReference type="ARBA" id="ARBA00049280"/>
    </source>
</evidence>
<feature type="compositionally biased region" description="Basic residues" evidence="13">
    <location>
        <begin position="237"/>
        <end position="246"/>
    </location>
</feature>
<dbReference type="EMBL" id="JAGFBS010000004">
    <property type="protein sequence ID" value="KAG6379718.1"/>
    <property type="molecule type" value="Genomic_DNA"/>
</dbReference>
<evidence type="ECO:0000256" key="7">
    <source>
        <dbReference type="ARBA" id="ARBA00022840"/>
    </source>
</evidence>
<dbReference type="GO" id="GO:0008353">
    <property type="term" value="F:RNA polymerase II CTD heptapeptide repeat kinase activity"/>
    <property type="evidence" value="ECO:0007669"/>
    <property type="project" value="UniProtKB-EC"/>
</dbReference>
<feature type="compositionally biased region" description="Basic and acidic residues" evidence="13">
    <location>
        <begin position="386"/>
        <end position="399"/>
    </location>
</feature>
<accession>A0A8I3ABY3</accession>
<evidence type="ECO:0000256" key="9">
    <source>
        <dbReference type="ARBA" id="ARBA00047811"/>
    </source>
</evidence>
<evidence type="ECO:0000256" key="13">
    <source>
        <dbReference type="SAM" id="MobiDB-lite"/>
    </source>
</evidence>
<evidence type="ECO:0000256" key="12">
    <source>
        <dbReference type="PROSITE-ProRule" id="PRU10141"/>
    </source>
</evidence>
<evidence type="ECO:0000259" key="14">
    <source>
        <dbReference type="PROSITE" id="PS50011"/>
    </source>
</evidence>
<dbReference type="PANTHER" id="PTHR24056">
    <property type="entry name" value="CELL DIVISION PROTEIN KINASE"/>
    <property type="match status" value="1"/>
</dbReference>
<feature type="compositionally biased region" description="Basic and acidic residues" evidence="13">
    <location>
        <begin position="157"/>
        <end position="170"/>
    </location>
</feature>
<dbReference type="FunFam" id="3.30.200.20:FF:000124">
    <property type="entry name" value="Cyclin-dependent kinase 4"/>
    <property type="match status" value="1"/>
</dbReference>
<feature type="compositionally biased region" description="Basic and acidic residues" evidence="13">
    <location>
        <begin position="92"/>
        <end position="122"/>
    </location>
</feature>
<keyword evidence="5 12" id="KW-0547">Nucleotide-binding</keyword>
<keyword evidence="7 12" id="KW-0067">ATP-binding</keyword>
<keyword evidence="3" id="KW-0723">Serine/threonine-protein kinase</keyword>
<dbReference type="Pfam" id="PF00069">
    <property type="entry name" value="Pkinase"/>
    <property type="match status" value="1"/>
</dbReference>
<dbReference type="SUPFAM" id="SSF56112">
    <property type="entry name" value="Protein kinase-like (PK-like)"/>
    <property type="match status" value="1"/>
</dbReference>
<dbReference type="Gene3D" id="1.10.510.10">
    <property type="entry name" value="Transferase(Phosphotransferase) domain 1"/>
    <property type="match status" value="1"/>
</dbReference>
<dbReference type="AlphaFoldDB" id="A0A8I3ABY3"/>
<feature type="compositionally biased region" description="Gly residues" evidence="13">
    <location>
        <begin position="402"/>
        <end position="414"/>
    </location>
</feature>
<comment type="subcellular location">
    <subcellularLocation>
        <location evidence="1">Nucleus</location>
    </subcellularLocation>
</comment>
<feature type="region of interest" description="Disordered" evidence="13">
    <location>
        <begin position="1"/>
        <end position="302"/>
    </location>
</feature>
<evidence type="ECO:0000313" key="16">
    <source>
        <dbReference type="Proteomes" id="UP000683000"/>
    </source>
</evidence>
<evidence type="ECO:0000256" key="6">
    <source>
        <dbReference type="ARBA" id="ARBA00022777"/>
    </source>
</evidence>
<evidence type="ECO:0000256" key="3">
    <source>
        <dbReference type="ARBA" id="ARBA00022527"/>
    </source>
</evidence>
<dbReference type="PANTHER" id="PTHR24056:SF233">
    <property type="entry name" value="CYCLIN-DEPENDENT KINASE 9"/>
    <property type="match status" value="1"/>
</dbReference>
<dbReference type="OrthoDB" id="28397at2759"/>
<evidence type="ECO:0000256" key="4">
    <source>
        <dbReference type="ARBA" id="ARBA00022679"/>
    </source>
</evidence>
<dbReference type="InterPro" id="IPR050108">
    <property type="entry name" value="CDK"/>
</dbReference>
<evidence type="ECO:0000256" key="2">
    <source>
        <dbReference type="ARBA" id="ARBA00006485"/>
    </source>
</evidence>
<dbReference type="InterPro" id="IPR017441">
    <property type="entry name" value="Protein_kinase_ATP_BS"/>
</dbReference>
<comment type="catalytic activity">
    <reaction evidence="11">
        <text>[DNA-directed RNA polymerase] + ATP = phospho-[DNA-directed RNA polymerase] + ADP + H(+)</text>
        <dbReference type="Rhea" id="RHEA:10216"/>
        <dbReference type="Rhea" id="RHEA-COMP:11321"/>
        <dbReference type="Rhea" id="RHEA-COMP:11322"/>
        <dbReference type="ChEBI" id="CHEBI:15378"/>
        <dbReference type="ChEBI" id="CHEBI:30616"/>
        <dbReference type="ChEBI" id="CHEBI:43176"/>
        <dbReference type="ChEBI" id="CHEBI:68546"/>
        <dbReference type="ChEBI" id="CHEBI:456216"/>
        <dbReference type="EC" id="2.7.11.23"/>
    </reaction>
</comment>
<evidence type="ECO:0000256" key="1">
    <source>
        <dbReference type="ARBA" id="ARBA00004123"/>
    </source>
</evidence>
<feature type="compositionally biased region" description="Basic and acidic residues" evidence="13">
    <location>
        <begin position="133"/>
        <end position="150"/>
    </location>
</feature>
<dbReference type="PROSITE" id="PS00107">
    <property type="entry name" value="PROTEIN_KINASE_ATP"/>
    <property type="match status" value="1"/>
</dbReference>
<dbReference type="GO" id="GO:0005524">
    <property type="term" value="F:ATP binding"/>
    <property type="evidence" value="ECO:0007669"/>
    <property type="project" value="UniProtKB-UniRule"/>
</dbReference>
<feature type="binding site" evidence="12">
    <location>
        <position position="480"/>
    </location>
    <ligand>
        <name>ATP</name>
        <dbReference type="ChEBI" id="CHEBI:30616"/>
    </ligand>
</feature>
<dbReference type="SMART" id="SM00220">
    <property type="entry name" value="S_TKc"/>
    <property type="match status" value="1"/>
</dbReference>
<feature type="domain" description="Protein kinase" evidence="14">
    <location>
        <begin position="451"/>
        <end position="763"/>
    </location>
</feature>
<dbReference type="PROSITE" id="PS00108">
    <property type="entry name" value="PROTEIN_KINASE_ST"/>
    <property type="match status" value="1"/>
</dbReference>
<protein>
    <submittedName>
        <fullName evidence="15">Kinase-like domain-containing protein</fullName>
    </submittedName>
</protein>
<feature type="compositionally biased region" description="Basic and acidic residues" evidence="13">
    <location>
        <begin position="187"/>
        <end position="206"/>
    </location>
</feature>
<gene>
    <name evidence="15" type="ORF">JVT61DRAFT_10249</name>
</gene>
<dbReference type="GO" id="GO:0004693">
    <property type="term" value="F:cyclin-dependent protein serine/threonine kinase activity"/>
    <property type="evidence" value="ECO:0007669"/>
    <property type="project" value="UniProtKB-EC"/>
</dbReference>
<proteinExistence type="inferred from homology"/>
<dbReference type="GO" id="GO:0005634">
    <property type="term" value="C:nucleus"/>
    <property type="evidence" value="ECO:0007669"/>
    <property type="project" value="UniProtKB-SubCell"/>
</dbReference>
<dbReference type="InterPro" id="IPR008271">
    <property type="entry name" value="Ser/Thr_kinase_AS"/>
</dbReference>
<dbReference type="Proteomes" id="UP000683000">
    <property type="component" value="Unassembled WGS sequence"/>
</dbReference>
<feature type="compositionally biased region" description="Basic and acidic residues" evidence="13">
    <location>
        <begin position="259"/>
        <end position="275"/>
    </location>
</feature>
<keyword evidence="8" id="KW-0539">Nucleus</keyword>
<dbReference type="PROSITE" id="PS50011">
    <property type="entry name" value="PROTEIN_KINASE_DOM"/>
    <property type="match status" value="1"/>
</dbReference>
<reference evidence="15" key="1">
    <citation type="submission" date="2021-03" db="EMBL/GenBank/DDBJ databases">
        <title>Evolutionary innovations through gain and loss of genes in the ectomycorrhizal Boletales.</title>
        <authorList>
            <person name="Wu G."/>
            <person name="Miyauchi S."/>
            <person name="Morin E."/>
            <person name="Yang Z.-L."/>
            <person name="Xu J."/>
            <person name="Martin F.M."/>
        </authorList>
    </citation>
    <scope>NUCLEOTIDE SEQUENCE</scope>
    <source>
        <strain evidence="15">BR01</strain>
    </source>
</reference>
<dbReference type="Gene3D" id="3.30.200.20">
    <property type="entry name" value="Phosphorylase Kinase, domain 1"/>
    <property type="match status" value="1"/>
</dbReference>
<keyword evidence="16" id="KW-1185">Reference proteome</keyword>
<comment type="catalytic activity">
    <reaction evidence="9">
        <text>L-threonyl-[protein] + ATP = O-phospho-L-threonyl-[protein] + ADP + H(+)</text>
        <dbReference type="Rhea" id="RHEA:46608"/>
        <dbReference type="Rhea" id="RHEA-COMP:11060"/>
        <dbReference type="Rhea" id="RHEA-COMP:11605"/>
        <dbReference type="ChEBI" id="CHEBI:15378"/>
        <dbReference type="ChEBI" id="CHEBI:30013"/>
        <dbReference type="ChEBI" id="CHEBI:30616"/>
        <dbReference type="ChEBI" id="CHEBI:61977"/>
        <dbReference type="ChEBI" id="CHEBI:456216"/>
        <dbReference type="EC" id="2.7.11.22"/>
    </reaction>
</comment>
<evidence type="ECO:0000256" key="10">
    <source>
        <dbReference type="ARBA" id="ARBA00048367"/>
    </source>
</evidence>
<organism evidence="15 16">
    <name type="scientific">Boletus reticuloceps</name>
    <dbReference type="NCBI Taxonomy" id="495285"/>
    <lineage>
        <taxon>Eukaryota</taxon>
        <taxon>Fungi</taxon>
        <taxon>Dikarya</taxon>
        <taxon>Basidiomycota</taxon>
        <taxon>Agaricomycotina</taxon>
        <taxon>Agaricomycetes</taxon>
        <taxon>Agaricomycetidae</taxon>
        <taxon>Boletales</taxon>
        <taxon>Boletineae</taxon>
        <taxon>Boletaceae</taxon>
        <taxon>Boletoideae</taxon>
        <taxon>Boletus</taxon>
    </lineage>
</organism>
<name>A0A8I3ABY3_9AGAM</name>
<keyword evidence="4" id="KW-0808">Transferase</keyword>
<comment type="similarity">
    <text evidence="2">Belongs to the protein kinase superfamily. CMGC Ser/Thr protein kinase family. CDC2/CDKX subfamily.</text>
</comment>
<dbReference type="CDD" id="cd07866">
    <property type="entry name" value="STKc_BUR1"/>
    <property type="match status" value="1"/>
</dbReference>
<sequence length="876" mass="99261">MNVPSTTHSTPTKRSASPSIGQRPHKRPSTSSPEEGELDDPDAPAPPLHSLDHSPHPSSPTSATRFEPKVKFPFKLKPAPPSSETRSSSRFGPDDRKSAQQYDRAQDEDYRRDKSKYRDYRQQDGMSSRRRMDRWVPDERLWDRDRDRRPPHPPWDSSRDWDRHPYDPRSYRPPPPYPPMPLHPPRGTRDRYPDRNFDRDVPRDLARTPPLPQTHRPRSPFSPHPSQSRSPSPSSPNHHRKHRLPARRSPIPAFSPLSRDLRPDRVRPEHWDRDQRSRKRHLLGFGGSATRCEQSRPSRWRPPTLRSGISSCVAIACIASTHAATTLFSSTASTALEPTEESMAEDVTQVKDDTLPTVHEAVSFALKRPNAPRDDHSPSPLPLPPAREEDIQRAREKRAAVGGAGERSGEGEGGLAVTMGKRKREPVQRSRKEEMEAYGRTFEGCGKQSDYNATTKVGEGTFGEVHKAVQISTGRAMALKRILMHNEKEGMPVTALREIKILKAMKHPNVVDIVDMFVVRSKGKESPLSVYMVFPYMDHDLAGLLENERVKLQPSQIKLYMKQLLEGTEYMHRNHILHRDMKAANLLISNTGSLRIADFGLARAFDPSIVLPSTGGDSQAKGSKYPEGKEKRYTNCVVTRWYRPPELLLGARQYGGEVDIWGIGCVLGEMFMRRPILPGTSDIDQLEKIWQLCGTPNQHTWPNFDALPGCEGVKRFQNYPKKLRSMFVSICIVPETCDLLDKLLMCNPRDRITATQALDHDYFWTDPLPADPKTLPVYESSHEFDKRGRRNNIPPPPHGYPPPEHLRPTLQHGQAFHGPPPGHGSWPWAPGETPTACHAYCVDAAGTRSIWAYPWVVARTHCPLLHTDNLDLVRYP</sequence>
<evidence type="ECO:0000313" key="15">
    <source>
        <dbReference type="EMBL" id="KAG6379718.1"/>
    </source>
</evidence>
<feature type="compositionally biased region" description="Low complexity" evidence="13">
    <location>
        <begin position="219"/>
        <end position="236"/>
    </location>
</feature>
<comment type="caution">
    <text evidence="15">The sequence shown here is derived from an EMBL/GenBank/DDBJ whole genome shotgun (WGS) entry which is preliminary data.</text>
</comment>
<dbReference type="InterPro" id="IPR011009">
    <property type="entry name" value="Kinase-like_dom_sf"/>
</dbReference>
<keyword evidence="6 15" id="KW-0418">Kinase</keyword>
<feature type="region of interest" description="Disordered" evidence="13">
    <location>
        <begin position="367"/>
        <end position="431"/>
    </location>
</feature>
<feature type="compositionally biased region" description="Pro residues" evidence="13">
    <location>
        <begin position="171"/>
        <end position="184"/>
    </location>
</feature>